<proteinExistence type="predicted"/>
<dbReference type="EMBL" id="UOEL01000154">
    <property type="protein sequence ID" value="VAW18643.1"/>
    <property type="molecule type" value="Genomic_DNA"/>
</dbReference>
<dbReference type="PANTHER" id="PTHR22901">
    <property type="entry name" value="SIALATE O-ACETYLESTERASE"/>
    <property type="match status" value="1"/>
</dbReference>
<evidence type="ECO:0000313" key="1">
    <source>
        <dbReference type="EMBL" id="VAW18643.1"/>
    </source>
</evidence>
<dbReference type="AlphaFoldDB" id="A0A3B0TR13"/>
<dbReference type="GO" id="GO:0001681">
    <property type="term" value="F:sialate O-acetylesterase activity"/>
    <property type="evidence" value="ECO:0007669"/>
    <property type="project" value="InterPro"/>
</dbReference>
<dbReference type="InterPro" id="IPR039329">
    <property type="entry name" value="SIAE"/>
</dbReference>
<dbReference type="InterPro" id="IPR036514">
    <property type="entry name" value="SGNH_hydro_sf"/>
</dbReference>
<organism evidence="1">
    <name type="scientific">hydrothermal vent metagenome</name>
    <dbReference type="NCBI Taxonomy" id="652676"/>
    <lineage>
        <taxon>unclassified sequences</taxon>
        <taxon>metagenomes</taxon>
        <taxon>ecological metagenomes</taxon>
    </lineage>
</organism>
<gene>
    <name evidence="1" type="ORF">MNBD_BACTEROID03-134</name>
</gene>
<dbReference type="SUPFAM" id="SSF52266">
    <property type="entry name" value="SGNH hydrolase"/>
    <property type="match status" value="1"/>
</dbReference>
<dbReference type="Gene3D" id="3.40.50.1110">
    <property type="entry name" value="SGNH hydrolase"/>
    <property type="match status" value="1"/>
</dbReference>
<protein>
    <submittedName>
        <fullName evidence="1">Sialic acid-specific 9-O-acetylesterase</fullName>
    </submittedName>
</protein>
<reference evidence="1" key="1">
    <citation type="submission" date="2018-06" db="EMBL/GenBank/DDBJ databases">
        <authorList>
            <person name="Zhirakovskaya E."/>
        </authorList>
    </citation>
    <scope>NUCLEOTIDE SEQUENCE</scope>
</reference>
<sequence>MPIKKSLSTSIFLVFLLFTTTLVRANVQLSKLISSNMVLQRNAGRAYEYRKLFPNMIQDRRKHFDQGDLPLLFVQLANFQQAKKHPDESEWTELREAQSMTLDNAPNTGMAVIIDIGDADDIHPKKQTRCW</sequence>
<name>A0A3B0TR13_9ZZZZ</name>
<accession>A0A3B0TR13</accession>
<dbReference type="PANTHER" id="PTHR22901:SF0">
    <property type="entry name" value="SIALATE O-ACETYLESTERASE"/>
    <property type="match status" value="1"/>
</dbReference>
<dbReference type="GO" id="GO:0005975">
    <property type="term" value="P:carbohydrate metabolic process"/>
    <property type="evidence" value="ECO:0007669"/>
    <property type="project" value="TreeGrafter"/>
</dbReference>